<feature type="non-terminal residue" evidence="1">
    <location>
        <position position="1"/>
    </location>
</feature>
<name>A0A9K3DCK5_9EUKA</name>
<evidence type="ECO:0000313" key="2">
    <source>
        <dbReference type="Proteomes" id="UP000265618"/>
    </source>
</evidence>
<protein>
    <submittedName>
        <fullName evidence="1">Uncharacterized protein</fullName>
    </submittedName>
</protein>
<organism evidence="1 2">
    <name type="scientific">Kipferlia bialata</name>
    <dbReference type="NCBI Taxonomy" id="797122"/>
    <lineage>
        <taxon>Eukaryota</taxon>
        <taxon>Metamonada</taxon>
        <taxon>Carpediemonas-like organisms</taxon>
        <taxon>Kipferlia</taxon>
    </lineage>
</organism>
<feature type="non-terminal residue" evidence="1">
    <location>
        <position position="182"/>
    </location>
</feature>
<accession>A0A9K3DCK5</accession>
<dbReference type="EMBL" id="BDIP01010181">
    <property type="protein sequence ID" value="GIQ92642.1"/>
    <property type="molecule type" value="Genomic_DNA"/>
</dbReference>
<reference evidence="1 2" key="1">
    <citation type="journal article" date="2018" name="PLoS ONE">
        <title>The draft genome of Kipferlia bialata reveals reductive genome evolution in fornicate parasites.</title>
        <authorList>
            <person name="Tanifuji G."/>
            <person name="Takabayashi S."/>
            <person name="Kume K."/>
            <person name="Takagi M."/>
            <person name="Nakayama T."/>
            <person name="Kamikawa R."/>
            <person name="Inagaki Y."/>
            <person name="Hashimoto T."/>
        </authorList>
    </citation>
    <scope>NUCLEOTIDE SEQUENCE [LARGE SCALE GENOMIC DNA]</scope>
    <source>
        <strain evidence="1">NY0173</strain>
    </source>
</reference>
<keyword evidence="2" id="KW-1185">Reference proteome</keyword>
<gene>
    <name evidence="1" type="ORF">KIPB_016537</name>
</gene>
<sequence length="182" mass="17702">TGAATASSVVSSSLTAKATEDLVLASDSGTVTLGSGGSVVTSGSFSAAALDSTPIGNTVPSSGVFSSLTLDGGYSFPVVDGTDGQVLLTDGAGHAKWGVPPAIASVENLVVDDDLSVTGNLILESNVVSASDLSVNIGAETYTFGESLLSVPVPMSVTGTATASSVVSSSLTAKAAEDLVLT</sequence>
<dbReference type="Proteomes" id="UP000265618">
    <property type="component" value="Unassembled WGS sequence"/>
</dbReference>
<evidence type="ECO:0000313" key="1">
    <source>
        <dbReference type="EMBL" id="GIQ92642.1"/>
    </source>
</evidence>
<proteinExistence type="predicted"/>
<comment type="caution">
    <text evidence="1">The sequence shown here is derived from an EMBL/GenBank/DDBJ whole genome shotgun (WGS) entry which is preliminary data.</text>
</comment>
<dbReference type="AlphaFoldDB" id="A0A9K3DCK5"/>